<dbReference type="AlphaFoldDB" id="E5XKW5"/>
<comment type="cofactor">
    <cofactor evidence="1">
        <name>biotin</name>
        <dbReference type="ChEBI" id="CHEBI:57586"/>
    </cofactor>
</comment>
<evidence type="ECO:0000256" key="5">
    <source>
        <dbReference type="ARBA" id="ARBA00022840"/>
    </source>
</evidence>
<comment type="catalytic activity">
    <reaction evidence="7">
        <text>N(6)-biotinyl-L-lysyl-[protein] + hydrogencarbonate + ATP = N(6)-carboxybiotinyl-L-lysyl-[protein] + ADP + phosphate + H(+)</text>
        <dbReference type="Rhea" id="RHEA:13501"/>
        <dbReference type="Rhea" id="RHEA-COMP:10505"/>
        <dbReference type="Rhea" id="RHEA-COMP:10506"/>
        <dbReference type="ChEBI" id="CHEBI:15378"/>
        <dbReference type="ChEBI" id="CHEBI:17544"/>
        <dbReference type="ChEBI" id="CHEBI:30616"/>
        <dbReference type="ChEBI" id="CHEBI:43474"/>
        <dbReference type="ChEBI" id="CHEBI:83144"/>
        <dbReference type="ChEBI" id="CHEBI:83145"/>
        <dbReference type="ChEBI" id="CHEBI:456216"/>
        <dbReference type="EC" id="6.3.4.14"/>
    </reaction>
    <physiologicalReaction direction="left-to-right" evidence="7">
        <dbReference type="Rhea" id="RHEA:13502"/>
    </physiologicalReaction>
</comment>
<dbReference type="PROSITE" id="PS50975">
    <property type="entry name" value="ATP_GRASP"/>
    <property type="match status" value="1"/>
</dbReference>
<sequence length="663" mass="70023">MPIMSVLVANRGEIARRVFATCRRLGLGTVAVFSEADAASPHVREAEAAVRLPGNTPAETYLRGDLVIAAAKAAGADAIHPGYGFLSENADFARAVLDAGLVWIGPPPKAVELMGSKVRAKELMAEAGVPVFTNLDPAKVSEGDFPVLVKASAGGGGRGMRIVREPGDLPAAVEAASAEALSAFGSGEVFCEPYLETAHHIEVQIMADRHGTVWAVGERECSIQRRHQKVVEEAPAPLVERIGPDLRARLFAAAKAAAKAIDYEGAGTVEFLVSDTGDVRFLEMNTRLQVEHPVTEATTGLDLVELQLRVADGERLGPEPPPSRGHAIEVRLYAEDPAADWRPQTGRLRAFEIDGVAFENPRPGGGLRLDAGFESGSEVSPYYDAMLAKVIAYAPTRAEAARTLGGALRRARVHGLVTNRDLLANILAEPEFLAGRTDTAYLDRIGLDRLAAPVADEAARVLSALAAAVADAKANQAADPILAGLPNGWRNVPSGEARKVFETAHGEELVAAYRFDRGRFSCADRPDVSLVSATPDEVVFEVSGVRRSFAVSRQDADPSGSSAFDVDSSLGPVALRLRPRFVDPADQITEGSLVAPMPGSVVKLGAQVGEQVVAGQTILWLEAMKMQHTINSPTDGTLVALDVAVGDQVQQGAVLAVVQEAGA</sequence>
<dbReference type="PROSITE" id="PS00867">
    <property type="entry name" value="CPSASE_2"/>
    <property type="match status" value="1"/>
</dbReference>
<dbReference type="GO" id="GO:0005524">
    <property type="term" value="F:ATP binding"/>
    <property type="evidence" value="ECO:0007669"/>
    <property type="project" value="UniProtKB-UniRule"/>
</dbReference>
<dbReference type="Gene3D" id="2.40.50.100">
    <property type="match status" value="1"/>
</dbReference>
<dbReference type="InterPro" id="IPR005479">
    <property type="entry name" value="CPAse_ATP-bd"/>
</dbReference>
<dbReference type="Gene3D" id="3.30.470.20">
    <property type="entry name" value="ATP-grasp fold, B domain"/>
    <property type="match status" value="1"/>
</dbReference>
<dbReference type="InterPro" id="IPR000089">
    <property type="entry name" value="Biotin_lipoyl"/>
</dbReference>
<dbReference type="CDD" id="cd06850">
    <property type="entry name" value="biotinyl_domain"/>
    <property type="match status" value="1"/>
</dbReference>
<keyword evidence="13" id="KW-1185">Reference proteome</keyword>
<dbReference type="FunFam" id="2.40.50.100:FF:000003">
    <property type="entry name" value="Acetyl-CoA carboxylase biotin carboxyl carrier protein"/>
    <property type="match status" value="1"/>
</dbReference>
<dbReference type="eggNOG" id="COG4770">
    <property type="taxonomic scope" value="Bacteria"/>
</dbReference>
<dbReference type="PROSITE" id="PS50979">
    <property type="entry name" value="BC"/>
    <property type="match status" value="1"/>
</dbReference>
<feature type="domain" description="ATP-grasp" evidence="10">
    <location>
        <begin position="121"/>
        <end position="312"/>
    </location>
</feature>
<evidence type="ECO:0000313" key="12">
    <source>
        <dbReference type="EMBL" id="EFV14947.2"/>
    </source>
</evidence>
<keyword evidence="4 8" id="KW-0547">Nucleotide-binding</keyword>
<proteinExistence type="predicted"/>
<feature type="domain" description="Lipoyl-binding" evidence="9">
    <location>
        <begin position="583"/>
        <end position="659"/>
    </location>
</feature>
<evidence type="ECO:0000256" key="3">
    <source>
        <dbReference type="ARBA" id="ARBA00022598"/>
    </source>
</evidence>
<dbReference type="InterPro" id="IPR001882">
    <property type="entry name" value="Biotin_BS"/>
</dbReference>
<dbReference type="Pfam" id="PF00289">
    <property type="entry name" value="Biotin_carb_N"/>
    <property type="match status" value="1"/>
</dbReference>
<dbReference type="EC" id="6.3.4.14" evidence="2"/>
<dbReference type="PANTHER" id="PTHR18866">
    <property type="entry name" value="CARBOXYLASE:PYRUVATE/ACETYL-COA/PROPIONYL-COA CARBOXYLASE"/>
    <property type="match status" value="1"/>
</dbReference>
<dbReference type="PROSITE" id="PS00866">
    <property type="entry name" value="CPSASE_1"/>
    <property type="match status" value="1"/>
</dbReference>
<dbReference type="InterPro" id="IPR011054">
    <property type="entry name" value="Rudment_hybrid_motif"/>
</dbReference>
<keyword evidence="6" id="KW-0092">Biotin</keyword>
<evidence type="ECO:0000256" key="1">
    <source>
        <dbReference type="ARBA" id="ARBA00001953"/>
    </source>
</evidence>
<accession>E5XKW5</accession>
<dbReference type="FunFam" id="3.40.50.20:FF:000010">
    <property type="entry name" value="Propionyl-CoA carboxylase subunit alpha"/>
    <property type="match status" value="1"/>
</dbReference>
<dbReference type="OrthoDB" id="9760256at2"/>
<dbReference type="SMART" id="SM00878">
    <property type="entry name" value="Biotin_carb_C"/>
    <property type="match status" value="1"/>
</dbReference>
<evidence type="ECO:0000259" key="11">
    <source>
        <dbReference type="PROSITE" id="PS50979"/>
    </source>
</evidence>
<dbReference type="InterPro" id="IPR011053">
    <property type="entry name" value="Single_hybrid_motif"/>
</dbReference>
<protein>
    <recommendedName>
        <fullName evidence="2">biotin carboxylase</fullName>
        <ecNumber evidence="2">6.3.4.14</ecNumber>
    </recommendedName>
</protein>
<keyword evidence="5 8" id="KW-0067">ATP-binding</keyword>
<evidence type="ECO:0000256" key="8">
    <source>
        <dbReference type="PROSITE-ProRule" id="PRU00409"/>
    </source>
</evidence>
<dbReference type="HOGENOM" id="CLU_000395_3_3_11"/>
<organism evidence="12 13">
    <name type="scientific">Segniliparus rugosus (strain ATCC BAA-974 / DSM 45345 / CCUG 50838 / CIP 108380 / JCM 13579 / CDC 945)</name>
    <dbReference type="NCBI Taxonomy" id="679197"/>
    <lineage>
        <taxon>Bacteria</taxon>
        <taxon>Bacillati</taxon>
        <taxon>Actinomycetota</taxon>
        <taxon>Actinomycetes</taxon>
        <taxon>Mycobacteriales</taxon>
        <taxon>Segniliparaceae</taxon>
        <taxon>Segniliparus</taxon>
    </lineage>
</organism>
<dbReference type="InterPro" id="IPR005482">
    <property type="entry name" value="Biotin_COase_C"/>
</dbReference>
<dbReference type="InterPro" id="IPR050856">
    <property type="entry name" value="Biotin_carboxylase_complex"/>
</dbReference>
<dbReference type="SUPFAM" id="SSF52440">
    <property type="entry name" value="PreATP-grasp domain"/>
    <property type="match status" value="1"/>
</dbReference>
<reference evidence="12 13" key="1">
    <citation type="journal article" date="2011" name="Stand. Genomic Sci.">
        <title>High quality draft genome sequence of Segniliparus rugosus CDC 945(T)= (ATCC BAA-974(T)).</title>
        <authorList>
            <person name="Earl A.M."/>
            <person name="Desjardins C.A."/>
            <person name="Fitzgerald M.G."/>
            <person name="Arachchi H.M."/>
            <person name="Zeng Q."/>
            <person name="Mehta T."/>
            <person name="Griggs A."/>
            <person name="Birren B.W."/>
            <person name="Toney N.C."/>
            <person name="Carr J."/>
            <person name="Posey J."/>
            <person name="Butler W.R."/>
        </authorList>
    </citation>
    <scope>NUCLEOTIDE SEQUENCE [LARGE SCALE GENOMIC DNA]</scope>
    <source>
        <strain evidence="13">ATCC BAA-974 / DSM 45345 / CCUG 50838 / CIP 108380 / JCM 13579 / CDC 945</strain>
    </source>
</reference>
<keyword evidence="3" id="KW-0436">Ligase</keyword>
<dbReference type="GO" id="GO:0004075">
    <property type="term" value="F:biotin carboxylase activity"/>
    <property type="evidence" value="ECO:0007669"/>
    <property type="project" value="UniProtKB-EC"/>
</dbReference>
<gene>
    <name evidence="12" type="ORF">HMPREF9336_00134</name>
</gene>
<dbReference type="Proteomes" id="UP000004816">
    <property type="component" value="Unassembled WGS sequence"/>
</dbReference>
<dbReference type="SUPFAM" id="SSF51230">
    <property type="entry name" value="Single hybrid motif"/>
    <property type="match status" value="1"/>
</dbReference>
<evidence type="ECO:0000256" key="4">
    <source>
        <dbReference type="ARBA" id="ARBA00022741"/>
    </source>
</evidence>
<dbReference type="PROSITE" id="PS50968">
    <property type="entry name" value="BIOTINYL_LIPOYL"/>
    <property type="match status" value="1"/>
</dbReference>
<dbReference type="GO" id="GO:0046872">
    <property type="term" value="F:metal ion binding"/>
    <property type="evidence" value="ECO:0007669"/>
    <property type="project" value="InterPro"/>
</dbReference>
<dbReference type="STRING" id="679197.HMPREF9336_00134"/>
<evidence type="ECO:0000259" key="10">
    <source>
        <dbReference type="PROSITE" id="PS50975"/>
    </source>
</evidence>
<evidence type="ECO:0000256" key="2">
    <source>
        <dbReference type="ARBA" id="ARBA00013263"/>
    </source>
</evidence>
<dbReference type="RefSeq" id="WP_021030501.1">
    <property type="nucleotide sequence ID" value="NZ_KI391954.1"/>
</dbReference>
<evidence type="ECO:0000256" key="6">
    <source>
        <dbReference type="ARBA" id="ARBA00023267"/>
    </source>
</evidence>
<dbReference type="InterPro" id="IPR011764">
    <property type="entry name" value="Biotin_carboxylation_dom"/>
</dbReference>
<dbReference type="SUPFAM" id="SSF56059">
    <property type="entry name" value="Glutathione synthetase ATP-binding domain-like"/>
    <property type="match status" value="1"/>
</dbReference>
<dbReference type="InterPro" id="IPR016185">
    <property type="entry name" value="PreATP-grasp_dom_sf"/>
</dbReference>
<dbReference type="Pfam" id="PF00364">
    <property type="entry name" value="Biotin_lipoyl"/>
    <property type="match status" value="1"/>
</dbReference>
<evidence type="ECO:0000313" key="13">
    <source>
        <dbReference type="Proteomes" id="UP000004816"/>
    </source>
</evidence>
<dbReference type="PANTHER" id="PTHR18866:SF126">
    <property type="entry name" value="BIOTIN CARBOXYLASE"/>
    <property type="match status" value="1"/>
</dbReference>
<dbReference type="PROSITE" id="PS00188">
    <property type="entry name" value="BIOTIN"/>
    <property type="match status" value="1"/>
</dbReference>
<dbReference type="Pfam" id="PF02786">
    <property type="entry name" value="CPSase_L_D2"/>
    <property type="match status" value="1"/>
</dbReference>
<feature type="domain" description="Biotin carboxylation" evidence="11">
    <location>
        <begin position="2"/>
        <end position="447"/>
    </location>
</feature>
<dbReference type="Pfam" id="PF02785">
    <property type="entry name" value="Biotin_carb_C"/>
    <property type="match status" value="1"/>
</dbReference>
<evidence type="ECO:0000259" key="9">
    <source>
        <dbReference type="PROSITE" id="PS50968"/>
    </source>
</evidence>
<dbReference type="EMBL" id="ACZI02000003">
    <property type="protein sequence ID" value="EFV14947.2"/>
    <property type="molecule type" value="Genomic_DNA"/>
</dbReference>
<comment type="caution">
    <text evidence="12">The sequence shown here is derived from an EMBL/GenBank/DDBJ whole genome shotgun (WGS) entry which is preliminary data.</text>
</comment>
<dbReference type="InterPro" id="IPR005481">
    <property type="entry name" value="BC-like_N"/>
</dbReference>
<dbReference type="SUPFAM" id="SSF51246">
    <property type="entry name" value="Rudiment single hybrid motif"/>
    <property type="match status" value="1"/>
</dbReference>
<dbReference type="InterPro" id="IPR011761">
    <property type="entry name" value="ATP-grasp"/>
</dbReference>
<evidence type="ECO:0000256" key="7">
    <source>
        <dbReference type="ARBA" id="ARBA00048501"/>
    </source>
</evidence>
<name>E5XKW5_SEGRC</name>